<dbReference type="EMBL" id="CP112866">
    <property type="protein sequence ID" value="UZW17537.1"/>
    <property type="molecule type" value="Genomic_DNA"/>
</dbReference>
<accession>A0ABY6QDV5</accession>
<dbReference type="PANTHER" id="PTHR21366:SF22">
    <property type="entry name" value="VOC DOMAIN-CONTAINING PROTEIN"/>
    <property type="match status" value="1"/>
</dbReference>
<dbReference type="InterPro" id="IPR050383">
    <property type="entry name" value="GlyoxalaseI/FosfomycinResist"/>
</dbReference>
<feature type="domain" description="VOC" evidence="1">
    <location>
        <begin position="6"/>
        <end position="131"/>
    </location>
</feature>
<gene>
    <name evidence="2" type="ORF">OSC50_19395</name>
</gene>
<sequence length="137" mass="15393">MPQIKRIIETALYVDDLERAKAFYSQHLQLEAMVESSVLVAFNVGQQNTLLLFKRGASLHTKYLSGGEIPPHDANGRIHICFAIDAEDLPTWEQRLDAANIAIEGRTHWPKGGSSVYFRDPDANLVELLTPGCWPIY</sequence>
<dbReference type="PROSITE" id="PS51819">
    <property type="entry name" value="VOC"/>
    <property type="match status" value="1"/>
</dbReference>
<dbReference type="InterPro" id="IPR004360">
    <property type="entry name" value="Glyas_Fos-R_dOase_dom"/>
</dbReference>
<dbReference type="InterPro" id="IPR029068">
    <property type="entry name" value="Glyas_Bleomycin-R_OHBP_Dase"/>
</dbReference>
<reference evidence="2" key="1">
    <citation type="submission" date="2022-11" db="EMBL/GenBank/DDBJ databases">
        <title>Taxonomic description of a new Pseudomonas species.</title>
        <authorList>
            <person name="Tambong J.T."/>
        </authorList>
    </citation>
    <scope>NUCLEOTIDE SEQUENCE</scope>
    <source>
        <strain evidence="2">S1Bt42</strain>
    </source>
</reference>
<dbReference type="PANTHER" id="PTHR21366">
    <property type="entry name" value="GLYOXALASE FAMILY PROTEIN"/>
    <property type="match status" value="1"/>
</dbReference>
<dbReference type="InterPro" id="IPR037523">
    <property type="entry name" value="VOC_core"/>
</dbReference>
<proteinExistence type="predicted"/>
<dbReference type="Pfam" id="PF00903">
    <property type="entry name" value="Glyoxalase"/>
    <property type="match status" value="1"/>
</dbReference>
<dbReference type="SUPFAM" id="SSF54593">
    <property type="entry name" value="Glyoxalase/Bleomycin resistance protein/Dihydroxybiphenyl dioxygenase"/>
    <property type="match status" value="1"/>
</dbReference>
<organism evidence="2 3">
    <name type="scientific">Pseudomonas quebecensis</name>
    <dbReference type="NCBI Taxonomy" id="2995174"/>
    <lineage>
        <taxon>Bacteria</taxon>
        <taxon>Pseudomonadati</taxon>
        <taxon>Pseudomonadota</taxon>
        <taxon>Gammaproteobacteria</taxon>
        <taxon>Pseudomonadales</taxon>
        <taxon>Pseudomonadaceae</taxon>
        <taxon>Pseudomonas</taxon>
    </lineage>
</organism>
<keyword evidence="3" id="KW-1185">Reference proteome</keyword>
<dbReference type="Gene3D" id="3.10.180.10">
    <property type="entry name" value="2,3-Dihydroxybiphenyl 1,2-Dioxygenase, domain 1"/>
    <property type="match status" value="1"/>
</dbReference>
<name>A0ABY6QDV5_9PSED</name>
<protein>
    <submittedName>
        <fullName evidence="2">VOC family protein</fullName>
    </submittedName>
</protein>
<dbReference type="RefSeq" id="WP_181078471.1">
    <property type="nucleotide sequence ID" value="NZ_CP112866.1"/>
</dbReference>
<evidence type="ECO:0000313" key="3">
    <source>
        <dbReference type="Proteomes" id="UP001164116"/>
    </source>
</evidence>
<evidence type="ECO:0000259" key="1">
    <source>
        <dbReference type="PROSITE" id="PS51819"/>
    </source>
</evidence>
<evidence type="ECO:0000313" key="2">
    <source>
        <dbReference type="EMBL" id="UZW17537.1"/>
    </source>
</evidence>
<dbReference type="Proteomes" id="UP001164116">
    <property type="component" value="Chromosome"/>
</dbReference>